<keyword evidence="1" id="KW-0812">Transmembrane</keyword>
<proteinExistence type="predicted"/>
<accession>A0ABS6JFD7</accession>
<protein>
    <recommendedName>
        <fullName evidence="4">Competence protein ComG</fullName>
    </recommendedName>
</protein>
<evidence type="ECO:0008006" key="4">
    <source>
        <dbReference type="Google" id="ProtNLM"/>
    </source>
</evidence>
<dbReference type="InterPro" id="IPR020372">
    <property type="entry name" value="Competence_ComGG"/>
</dbReference>
<feature type="transmembrane region" description="Helical" evidence="1">
    <location>
        <begin position="6"/>
        <end position="27"/>
    </location>
</feature>
<evidence type="ECO:0000313" key="2">
    <source>
        <dbReference type="EMBL" id="MBU9712233.1"/>
    </source>
</evidence>
<dbReference type="RefSeq" id="WP_217066420.1">
    <property type="nucleotide sequence ID" value="NZ_JAHQCS010000095.1"/>
</dbReference>
<evidence type="ECO:0000256" key="1">
    <source>
        <dbReference type="SAM" id="Phobius"/>
    </source>
</evidence>
<sequence length="131" mass="15125">MTNERGMALLVAVFMLFLLSLVFIHYLSVYESEKRFLQLEKEWNTLDNLLMTSLEDLLHQLSQEEENGSLVAGKIQYETGSVNYKVTKVKDGELILLEAFSSIGKVRRAKFHFNKDTGEISLWMEGVNIQY</sequence>
<dbReference type="Pfam" id="PF14173">
    <property type="entry name" value="ComGG"/>
    <property type="match status" value="1"/>
</dbReference>
<keyword evidence="1" id="KW-0472">Membrane</keyword>
<name>A0ABS6JFD7_9BACI</name>
<evidence type="ECO:0000313" key="3">
    <source>
        <dbReference type="Proteomes" id="UP000784880"/>
    </source>
</evidence>
<dbReference type="Proteomes" id="UP000784880">
    <property type="component" value="Unassembled WGS sequence"/>
</dbReference>
<gene>
    <name evidence="2" type="ORF">KS419_10810</name>
</gene>
<comment type="caution">
    <text evidence="2">The sequence shown here is derived from an EMBL/GenBank/DDBJ whole genome shotgun (WGS) entry which is preliminary data.</text>
</comment>
<organism evidence="2 3">
    <name type="scientific">Evansella tamaricis</name>
    <dbReference type="NCBI Taxonomy" id="2069301"/>
    <lineage>
        <taxon>Bacteria</taxon>
        <taxon>Bacillati</taxon>
        <taxon>Bacillota</taxon>
        <taxon>Bacilli</taxon>
        <taxon>Bacillales</taxon>
        <taxon>Bacillaceae</taxon>
        <taxon>Evansella</taxon>
    </lineage>
</organism>
<dbReference type="EMBL" id="JAHQCS010000095">
    <property type="protein sequence ID" value="MBU9712233.1"/>
    <property type="molecule type" value="Genomic_DNA"/>
</dbReference>
<keyword evidence="3" id="KW-1185">Reference proteome</keyword>
<keyword evidence="1" id="KW-1133">Transmembrane helix</keyword>
<reference evidence="2 3" key="1">
    <citation type="submission" date="2021-06" db="EMBL/GenBank/DDBJ databases">
        <title>Bacillus sp. RD4P76, an endophyte from a halophyte.</title>
        <authorList>
            <person name="Sun J.-Q."/>
        </authorList>
    </citation>
    <scope>NUCLEOTIDE SEQUENCE [LARGE SCALE GENOMIC DNA]</scope>
    <source>
        <strain evidence="2 3">CGMCC 1.15917</strain>
    </source>
</reference>